<feature type="region of interest" description="Disordered" evidence="1">
    <location>
        <begin position="35"/>
        <end position="110"/>
    </location>
</feature>
<accession>A0AAD8SC37</accession>
<evidence type="ECO:0000313" key="3">
    <source>
        <dbReference type="EMBL" id="KAK1648908.1"/>
    </source>
</evidence>
<name>A0AAD8SC37_LOLMU</name>
<evidence type="ECO:0000313" key="4">
    <source>
        <dbReference type="Proteomes" id="UP001231189"/>
    </source>
</evidence>
<evidence type="ECO:0000259" key="2">
    <source>
        <dbReference type="Pfam" id="PF04195"/>
    </source>
</evidence>
<dbReference type="Pfam" id="PF04195">
    <property type="entry name" value="Transposase_28"/>
    <property type="match status" value="1"/>
</dbReference>
<feature type="compositionally biased region" description="Low complexity" evidence="1">
    <location>
        <begin position="521"/>
        <end position="550"/>
    </location>
</feature>
<feature type="domain" description="Transposase (putative) gypsy type" evidence="2">
    <location>
        <begin position="149"/>
        <end position="216"/>
    </location>
</feature>
<evidence type="ECO:0000256" key="1">
    <source>
        <dbReference type="SAM" id="MobiDB-lite"/>
    </source>
</evidence>
<dbReference type="PANTHER" id="PTHR33026">
    <property type="entry name" value="OS06G0360600 PROTEIN"/>
    <property type="match status" value="1"/>
</dbReference>
<feature type="compositionally biased region" description="Gly residues" evidence="1">
    <location>
        <begin position="590"/>
        <end position="604"/>
    </location>
</feature>
<sequence length="656" mass="69739">MPRGRHRGGTCPFLPPRAPAPLLFTRALRCSGAFSPSFSLANSGGQPPRRSSAEPPLLLRQSGATGPRASTVRSPPPPSPPSRGSSSPFPLSWSSSSSSPSMAQPSGSWTGSYMREDDIARLVRLRRIPAEVITRVPGELSQPNPGERVVFGAHFDRGLGLPASNFFREFLDYFGLQPHHLPSNACVLLSCYVAFMEGYAGLWPDVEFWSRLFYIKAQTTDGHLRTCGSASIYSRTGTPFPKIPTVDSYNPAPPTSWLNWGYNAKTSNPDAEVNLLWDFLGASVSKGRLSAEDLLCTYIERRVLPLQMRVHKIGHMSGRFDPTRTSKVALTKAQVARRVNNVTKANMPENWDWGLMRHDRASPPELLFDRQGIEDGDLAQKIGRRIMLIRLTKPATQPATTSCRRCPTKAAKGSTTRRPRQSNGRRSRRRPLRGRSPRCLCARGRLSPRRLLRQEEKTGRRGPRPRRTGPSSAGGAQEGSGGSRGCHKVHPGGVSVGSRVVPPLPRQRREPTPPPSTLARAPPVVVVPPATTPPSAGASSSAAPPSVAPGHGAQGESAHRPTMDELFPRRAPLLGPAAGAGRGAPPATGAGAGGAAPPGTGVGGAAPSVVVLEESPEGAPQAPEMTAPHRSDCVNCAASGFGAVEGGAGREGAGEG</sequence>
<proteinExistence type="predicted"/>
<feature type="compositionally biased region" description="Polar residues" evidence="1">
    <location>
        <begin position="35"/>
        <end position="45"/>
    </location>
</feature>
<feature type="region of interest" description="Disordered" evidence="1">
    <location>
        <begin position="572"/>
        <end position="628"/>
    </location>
</feature>
<feature type="compositionally biased region" description="Low complexity" evidence="1">
    <location>
        <begin position="82"/>
        <end position="108"/>
    </location>
</feature>
<feature type="compositionally biased region" description="Low complexity" evidence="1">
    <location>
        <begin position="491"/>
        <end position="501"/>
    </location>
</feature>
<dbReference type="PANTHER" id="PTHR33026:SF7">
    <property type="entry name" value="OS03G0100275 PROTEIN"/>
    <property type="match status" value="1"/>
</dbReference>
<dbReference type="Proteomes" id="UP001231189">
    <property type="component" value="Unassembled WGS sequence"/>
</dbReference>
<reference evidence="3" key="1">
    <citation type="submission" date="2023-07" db="EMBL/GenBank/DDBJ databases">
        <title>A chromosome-level genome assembly of Lolium multiflorum.</title>
        <authorList>
            <person name="Chen Y."/>
            <person name="Copetti D."/>
            <person name="Kolliker R."/>
            <person name="Studer B."/>
        </authorList>
    </citation>
    <scope>NUCLEOTIDE SEQUENCE</scope>
    <source>
        <strain evidence="3">02402/16</strain>
        <tissue evidence="3">Leaf</tissue>
    </source>
</reference>
<keyword evidence="4" id="KW-1185">Reference proteome</keyword>
<organism evidence="3 4">
    <name type="scientific">Lolium multiflorum</name>
    <name type="common">Italian ryegrass</name>
    <name type="synonym">Lolium perenne subsp. multiflorum</name>
    <dbReference type="NCBI Taxonomy" id="4521"/>
    <lineage>
        <taxon>Eukaryota</taxon>
        <taxon>Viridiplantae</taxon>
        <taxon>Streptophyta</taxon>
        <taxon>Embryophyta</taxon>
        <taxon>Tracheophyta</taxon>
        <taxon>Spermatophyta</taxon>
        <taxon>Magnoliopsida</taxon>
        <taxon>Liliopsida</taxon>
        <taxon>Poales</taxon>
        <taxon>Poaceae</taxon>
        <taxon>BOP clade</taxon>
        <taxon>Pooideae</taxon>
        <taxon>Poodae</taxon>
        <taxon>Poeae</taxon>
        <taxon>Poeae Chloroplast Group 2 (Poeae type)</taxon>
        <taxon>Loliodinae</taxon>
        <taxon>Loliinae</taxon>
        <taxon>Lolium</taxon>
    </lineage>
</organism>
<dbReference type="AlphaFoldDB" id="A0AAD8SC37"/>
<feature type="compositionally biased region" description="Polar residues" evidence="1">
    <location>
        <begin position="394"/>
        <end position="403"/>
    </location>
</feature>
<gene>
    <name evidence="3" type="ORF">QYE76_066713</name>
</gene>
<protein>
    <recommendedName>
        <fullName evidence="2">Transposase (putative) gypsy type domain-containing protein</fullName>
    </recommendedName>
</protein>
<feature type="region of interest" description="Disordered" evidence="1">
    <location>
        <begin position="393"/>
        <end position="559"/>
    </location>
</feature>
<comment type="caution">
    <text evidence="3">The sequence shown here is derived from an EMBL/GenBank/DDBJ whole genome shotgun (WGS) entry which is preliminary data.</text>
</comment>
<dbReference type="InterPro" id="IPR007321">
    <property type="entry name" value="Transposase_28"/>
</dbReference>
<dbReference type="EMBL" id="JAUUTY010000004">
    <property type="protein sequence ID" value="KAK1648908.1"/>
    <property type="molecule type" value="Genomic_DNA"/>
</dbReference>
<feature type="compositionally biased region" description="Low complexity" evidence="1">
    <location>
        <begin position="572"/>
        <end position="589"/>
    </location>
</feature>
<feature type="compositionally biased region" description="Basic residues" evidence="1">
    <location>
        <begin position="415"/>
        <end position="436"/>
    </location>
</feature>